<proteinExistence type="predicted"/>
<dbReference type="EMBL" id="JAGPXF010000006">
    <property type="protein sequence ID" value="KAH7238669.1"/>
    <property type="molecule type" value="Genomic_DNA"/>
</dbReference>
<keyword evidence="1" id="KW-1133">Transmembrane helix</keyword>
<gene>
    <name evidence="2" type="ORF">BKA59DRAFT_255115</name>
</gene>
<dbReference type="AlphaFoldDB" id="A0A8K0W8B9"/>
<keyword evidence="3" id="KW-1185">Reference proteome</keyword>
<dbReference type="Proteomes" id="UP000813427">
    <property type="component" value="Unassembled WGS sequence"/>
</dbReference>
<organism evidence="2 3">
    <name type="scientific">Fusarium tricinctum</name>
    <dbReference type="NCBI Taxonomy" id="61284"/>
    <lineage>
        <taxon>Eukaryota</taxon>
        <taxon>Fungi</taxon>
        <taxon>Dikarya</taxon>
        <taxon>Ascomycota</taxon>
        <taxon>Pezizomycotina</taxon>
        <taxon>Sordariomycetes</taxon>
        <taxon>Hypocreomycetidae</taxon>
        <taxon>Hypocreales</taxon>
        <taxon>Nectriaceae</taxon>
        <taxon>Fusarium</taxon>
        <taxon>Fusarium tricinctum species complex</taxon>
    </lineage>
</organism>
<accession>A0A8K0W8B9</accession>
<comment type="caution">
    <text evidence="2">The sequence shown here is derived from an EMBL/GenBank/DDBJ whole genome shotgun (WGS) entry which is preliminary data.</text>
</comment>
<protein>
    <submittedName>
        <fullName evidence="2">Uncharacterized protein</fullName>
    </submittedName>
</protein>
<keyword evidence="1" id="KW-0472">Membrane</keyword>
<evidence type="ECO:0000313" key="3">
    <source>
        <dbReference type="Proteomes" id="UP000813427"/>
    </source>
</evidence>
<sequence length="159" mass="17574">MKGAENSEMDGHIGLIGKEVITDAREPARHLSFEICRRALVGGGNRFCDKSEWVYCEAVVSSYLYVLTVLTIHFGPFWPLHHALNVVLVYFIFRLNNLCRCKTSNIGSDGVRLKTIKTMASNGAPNNRNNAIQQAIENGAHSCHVTIGSFQYQTGGLGF</sequence>
<name>A0A8K0W8B9_9HYPO</name>
<evidence type="ECO:0000313" key="2">
    <source>
        <dbReference type="EMBL" id="KAH7238669.1"/>
    </source>
</evidence>
<feature type="transmembrane region" description="Helical" evidence="1">
    <location>
        <begin position="63"/>
        <end position="93"/>
    </location>
</feature>
<keyword evidence="1" id="KW-0812">Transmembrane</keyword>
<reference evidence="2" key="1">
    <citation type="journal article" date="2021" name="Nat. Commun.">
        <title>Genetic determinants of endophytism in the Arabidopsis root mycobiome.</title>
        <authorList>
            <person name="Mesny F."/>
            <person name="Miyauchi S."/>
            <person name="Thiergart T."/>
            <person name="Pickel B."/>
            <person name="Atanasova L."/>
            <person name="Karlsson M."/>
            <person name="Huettel B."/>
            <person name="Barry K.W."/>
            <person name="Haridas S."/>
            <person name="Chen C."/>
            <person name="Bauer D."/>
            <person name="Andreopoulos W."/>
            <person name="Pangilinan J."/>
            <person name="LaButti K."/>
            <person name="Riley R."/>
            <person name="Lipzen A."/>
            <person name="Clum A."/>
            <person name="Drula E."/>
            <person name="Henrissat B."/>
            <person name="Kohler A."/>
            <person name="Grigoriev I.V."/>
            <person name="Martin F.M."/>
            <person name="Hacquard S."/>
        </authorList>
    </citation>
    <scope>NUCLEOTIDE SEQUENCE</scope>
    <source>
        <strain evidence="2">MPI-SDFR-AT-0068</strain>
    </source>
</reference>
<evidence type="ECO:0000256" key="1">
    <source>
        <dbReference type="SAM" id="Phobius"/>
    </source>
</evidence>